<sequence length="370" mass="39560">MKRMNYLAIAMLGMMSGSVLAATGNSLKVLTDSELSAETGQALFNMSYIGPGGTNPNVDTGFYKLGMEAQLDLNANIKKLQLGCGGVKGAGCDIDLDNVSFTGIVPTGNMAGGTDAGPASDFTLINPFYEIAIKNPTSASTRELVGFKIGADSIWGMLSIGSPPTNGSDPNVAANHTGINSISGHMPTIINNGIVPTTICSYAPTTQNGCTGFLNFELTSTNSTINANEPNTGDNYFDLLMQRASRVNLNGIKVKSLLNLTINSNLDQDLRFIHNITAGSDPNGNRKYDPGESVDNFGISVQGQDVMWNTNGKWLNAQKGWWMELPESKIENFTTRRVYTTLGAVFGLDLKDLNQNQFPVDNCYGGLTFC</sequence>
<feature type="signal peptide" evidence="1">
    <location>
        <begin position="1"/>
        <end position="21"/>
    </location>
</feature>
<evidence type="ECO:0000256" key="1">
    <source>
        <dbReference type="SAM" id="SignalP"/>
    </source>
</evidence>
<proteinExistence type="predicted"/>
<dbReference type="OrthoDB" id="6670668at2"/>
<gene>
    <name evidence="2" type="ORF">GA0116959_101167</name>
</gene>
<evidence type="ECO:0000313" key="3">
    <source>
        <dbReference type="Proteomes" id="UP000243661"/>
    </source>
</evidence>
<protein>
    <submittedName>
        <fullName evidence="2">Uncharacterized protein</fullName>
    </submittedName>
</protein>
<name>A0A1C4GSJ3_9GAMM</name>
<dbReference type="AlphaFoldDB" id="A0A1C4GSJ3"/>
<dbReference type="Proteomes" id="UP000243661">
    <property type="component" value="Unassembled WGS sequence"/>
</dbReference>
<dbReference type="RefSeq" id="WP_092717310.1">
    <property type="nucleotide sequence ID" value="NZ_FMBK01000001.1"/>
</dbReference>
<dbReference type="EMBL" id="FMBK01000001">
    <property type="protein sequence ID" value="SCC70825.1"/>
    <property type="molecule type" value="Genomic_DNA"/>
</dbReference>
<evidence type="ECO:0000313" key="2">
    <source>
        <dbReference type="EMBL" id="SCC70825.1"/>
    </source>
</evidence>
<feature type="chain" id="PRO_5008692739" evidence="1">
    <location>
        <begin position="22"/>
        <end position="370"/>
    </location>
</feature>
<reference evidence="2 3" key="1">
    <citation type="submission" date="2016-08" db="EMBL/GenBank/DDBJ databases">
        <authorList>
            <person name="Seilhamer J.J."/>
        </authorList>
    </citation>
    <scope>NUCLEOTIDE SEQUENCE [LARGE SCALE GENOMIC DNA]</scope>
    <source>
        <strain evidence="2 3">ANC 4874</strain>
    </source>
</reference>
<accession>A0A1C4GSJ3</accession>
<organism evidence="2 3">
    <name type="scientific">Acinetobacter albensis</name>
    <dbReference type="NCBI Taxonomy" id="1673609"/>
    <lineage>
        <taxon>Bacteria</taxon>
        <taxon>Pseudomonadati</taxon>
        <taxon>Pseudomonadota</taxon>
        <taxon>Gammaproteobacteria</taxon>
        <taxon>Moraxellales</taxon>
        <taxon>Moraxellaceae</taxon>
        <taxon>Acinetobacter</taxon>
    </lineage>
</organism>
<keyword evidence="1" id="KW-0732">Signal</keyword>